<proteinExistence type="predicted"/>
<sequence length="76" mass="9114">MASSRLPKIHEWSRQITPNKDIRLKTRYDLLDFRMEMAQQLIGAYIDRKRGHATQEALNIPHIFCKLERTRSTCKW</sequence>
<keyword evidence="2" id="KW-1185">Reference proteome</keyword>
<evidence type="ECO:0000313" key="1">
    <source>
        <dbReference type="EnsemblMetazoa" id="G6831.1:cds"/>
    </source>
</evidence>
<evidence type="ECO:0000313" key="2">
    <source>
        <dbReference type="Proteomes" id="UP000005408"/>
    </source>
</evidence>
<accession>A0A8W8NLY0</accession>
<protein>
    <submittedName>
        <fullName evidence="1">Uncharacterized protein</fullName>
    </submittedName>
</protein>
<organism evidence="1 2">
    <name type="scientific">Magallana gigas</name>
    <name type="common">Pacific oyster</name>
    <name type="synonym">Crassostrea gigas</name>
    <dbReference type="NCBI Taxonomy" id="29159"/>
    <lineage>
        <taxon>Eukaryota</taxon>
        <taxon>Metazoa</taxon>
        <taxon>Spiralia</taxon>
        <taxon>Lophotrochozoa</taxon>
        <taxon>Mollusca</taxon>
        <taxon>Bivalvia</taxon>
        <taxon>Autobranchia</taxon>
        <taxon>Pteriomorphia</taxon>
        <taxon>Ostreida</taxon>
        <taxon>Ostreoidea</taxon>
        <taxon>Ostreidae</taxon>
        <taxon>Magallana</taxon>
    </lineage>
</organism>
<reference evidence="1" key="1">
    <citation type="submission" date="2022-08" db="UniProtKB">
        <authorList>
            <consortium name="EnsemblMetazoa"/>
        </authorList>
    </citation>
    <scope>IDENTIFICATION</scope>
    <source>
        <strain evidence="1">05x7-T-G4-1.051#20</strain>
    </source>
</reference>
<dbReference type="AlphaFoldDB" id="A0A8W8NLY0"/>
<dbReference type="EnsemblMetazoa" id="G6831.1">
    <property type="protein sequence ID" value="G6831.1:cds"/>
    <property type="gene ID" value="G6831"/>
</dbReference>
<dbReference type="Proteomes" id="UP000005408">
    <property type="component" value="Unassembled WGS sequence"/>
</dbReference>
<name>A0A8W8NLY0_MAGGI</name>